<keyword evidence="2" id="KW-0732">Signal</keyword>
<evidence type="ECO:0000313" key="4">
    <source>
        <dbReference type="Proteomes" id="UP000632828"/>
    </source>
</evidence>
<evidence type="ECO:0000256" key="1">
    <source>
        <dbReference type="SAM" id="Phobius"/>
    </source>
</evidence>
<reference evidence="3" key="1">
    <citation type="submission" date="2020-09" db="EMBL/GenBank/DDBJ databases">
        <title>Pelobacter alkaliphilus sp. nov., a novel anaerobic arsenate-reducing bacterium from terrestrial mud volcano.</title>
        <authorList>
            <person name="Khomyakova M.A."/>
            <person name="Merkel A.Y."/>
            <person name="Slobodkin A.I."/>
        </authorList>
    </citation>
    <scope>NUCLEOTIDE SEQUENCE</scope>
    <source>
        <strain evidence="3">M08fum</strain>
    </source>
</reference>
<organism evidence="3 4">
    <name type="scientific">Pelovirga terrestris</name>
    <dbReference type="NCBI Taxonomy" id="2771352"/>
    <lineage>
        <taxon>Bacteria</taxon>
        <taxon>Pseudomonadati</taxon>
        <taxon>Thermodesulfobacteriota</taxon>
        <taxon>Desulfuromonadia</taxon>
        <taxon>Geobacterales</taxon>
        <taxon>Geobacteraceae</taxon>
        <taxon>Pelovirga</taxon>
    </lineage>
</organism>
<keyword evidence="4" id="KW-1185">Reference proteome</keyword>
<sequence length="82" mass="8681">MFPVKSLLSTLTLVLLMISPAFAVDTAVTYNSGLLVLLFVGFCALLIVAQLIPAVLALFGMTKAAGQQAGKRKTIEATVKNR</sequence>
<protein>
    <submittedName>
        <fullName evidence="3">Uncharacterized protein</fullName>
    </submittedName>
</protein>
<keyword evidence="1" id="KW-0472">Membrane</keyword>
<evidence type="ECO:0000256" key="2">
    <source>
        <dbReference type="SAM" id="SignalP"/>
    </source>
</evidence>
<gene>
    <name evidence="3" type="ORF">ICT70_14155</name>
</gene>
<feature type="signal peptide" evidence="2">
    <location>
        <begin position="1"/>
        <end position="23"/>
    </location>
</feature>
<feature type="chain" id="PRO_5035154203" evidence="2">
    <location>
        <begin position="24"/>
        <end position="82"/>
    </location>
</feature>
<comment type="caution">
    <text evidence="3">The sequence shown here is derived from an EMBL/GenBank/DDBJ whole genome shotgun (WGS) entry which is preliminary data.</text>
</comment>
<keyword evidence="1" id="KW-0812">Transmembrane</keyword>
<feature type="transmembrane region" description="Helical" evidence="1">
    <location>
        <begin position="33"/>
        <end position="59"/>
    </location>
</feature>
<keyword evidence="1" id="KW-1133">Transmembrane helix</keyword>
<name>A0A8J6QR51_9BACT</name>
<dbReference type="EMBL" id="JACWUN010000022">
    <property type="protein sequence ID" value="MBD1401801.1"/>
    <property type="molecule type" value="Genomic_DNA"/>
</dbReference>
<accession>A0A8J6QR51</accession>
<dbReference type="AlphaFoldDB" id="A0A8J6QR51"/>
<dbReference type="Proteomes" id="UP000632828">
    <property type="component" value="Unassembled WGS sequence"/>
</dbReference>
<evidence type="ECO:0000313" key="3">
    <source>
        <dbReference type="EMBL" id="MBD1401801.1"/>
    </source>
</evidence>
<proteinExistence type="predicted"/>